<evidence type="ECO:0000313" key="9">
    <source>
        <dbReference type="EMBL" id="KAF5817711.1"/>
    </source>
</evidence>
<evidence type="ECO:0000313" key="10">
    <source>
        <dbReference type="EMBL" id="OTG33766.1"/>
    </source>
</evidence>
<organism evidence="10 11">
    <name type="scientific">Helianthus annuus</name>
    <name type="common">Common sunflower</name>
    <dbReference type="NCBI Taxonomy" id="4232"/>
    <lineage>
        <taxon>Eukaryota</taxon>
        <taxon>Viridiplantae</taxon>
        <taxon>Streptophyta</taxon>
        <taxon>Embryophyta</taxon>
        <taxon>Tracheophyta</taxon>
        <taxon>Spermatophyta</taxon>
        <taxon>Magnoliopsida</taxon>
        <taxon>eudicotyledons</taxon>
        <taxon>Gunneridae</taxon>
        <taxon>Pentapetalae</taxon>
        <taxon>asterids</taxon>
        <taxon>campanulids</taxon>
        <taxon>Asterales</taxon>
        <taxon>Asteraceae</taxon>
        <taxon>Asteroideae</taxon>
        <taxon>Heliantheae alliance</taxon>
        <taxon>Heliantheae</taxon>
        <taxon>Helianthus</taxon>
    </lineage>
</organism>
<evidence type="ECO:0000256" key="4">
    <source>
        <dbReference type="ARBA" id="ARBA00022963"/>
    </source>
</evidence>
<dbReference type="EC" id="3.1.1.-" evidence="7"/>
<dbReference type="AlphaFoldDB" id="A0A251VF32"/>
<dbReference type="GO" id="GO:0006952">
    <property type="term" value="P:defense response"/>
    <property type="evidence" value="ECO:0007669"/>
    <property type="project" value="UniProtKB-KW"/>
</dbReference>
<dbReference type="EMBL" id="CM007891">
    <property type="protein sequence ID" value="OTG33766.1"/>
    <property type="molecule type" value="Genomic_DNA"/>
</dbReference>
<feature type="short sequence motif" description="DGA/G" evidence="6">
    <location>
        <begin position="244"/>
        <end position="246"/>
    </location>
</feature>
<keyword evidence="2 6" id="KW-0378">Hydrolase</keyword>
<dbReference type="FunFam" id="3.40.1090.10:FF:000005">
    <property type="entry name" value="Patatin"/>
    <property type="match status" value="1"/>
</dbReference>
<dbReference type="GO" id="GO:0004620">
    <property type="term" value="F:phospholipase activity"/>
    <property type="evidence" value="ECO:0000318"/>
    <property type="project" value="GO_Central"/>
</dbReference>
<keyword evidence="10" id="KW-0808">Transferase</keyword>
<feature type="active site" description="Proton acceptor" evidence="6">
    <location>
        <position position="244"/>
    </location>
</feature>
<keyword evidence="4 6" id="KW-0442">Lipid degradation</keyword>
<evidence type="ECO:0000256" key="6">
    <source>
        <dbReference type="PROSITE-ProRule" id="PRU01161"/>
    </source>
</evidence>
<evidence type="ECO:0000256" key="3">
    <source>
        <dbReference type="ARBA" id="ARBA00022821"/>
    </source>
</evidence>
<evidence type="ECO:0000256" key="1">
    <source>
        <dbReference type="ARBA" id="ARBA00010240"/>
    </source>
</evidence>
<reference evidence="10" key="2">
    <citation type="submission" date="2017-02" db="EMBL/GenBank/DDBJ databases">
        <title>Sunflower complete genome.</title>
        <authorList>
            <person name="Langlade N."/>
            <person name="Munos S."/>
        </authorList>
    </citation>
    <scope>NUCLEOTIDE SEQUENCE [LARGE SCALE GENOMIC DNA]</scope>
    <source>
        <tissue evidence="10">Leaves</tissue>
    </source>
</reference>
<dbReference type="PANTHER" id="PTHR32176:SF80">
    <property type="entry name" value="ACYL TRANSFERASE_ACYL HYDROLASE_LYSOPHOSPHOLIPASE-RELATED"/>
    <property type="match status" value="1"/>
</dbReference>
<feature type="domain" description="PNPLA" evidence="8">
    <location>
        <begin position="23"/>
        <end position="257"/>
    </location>
</feature>
<reference evidence="9 11" key="1">
    <citation type="journal article" date="2017" name="Nature">
        <title>The sunflower genome provides insights into oil metabolism, flowering and Asterid evolution.</title>
        <authorList>
            <person name="Badouin H."/>
            <person name="Gouzy J."/>
            <person name="Grassa C.J."/>
            <person name="Murat F."/>
            <person name="Staton S.E."/>
            <person name="Cottret L."/>
            <person name="Lelandais-Briere C."/>
            <person name="Owens G.L."/>
            <person name="Carrere S."/>
            <person name="Mayjonade B."/>
            <person name="Legrand L."/>
            <person name="Gill N."/>
            <person name="Kane N.C."/>
            <person name="Bowers J.E."/>
            <person name="Hubner S."/>
            <person name="Bellec A."/>
            <person name="Berard A."/>
            <person name="Berges H."/>
            <person name="Blanchet N."/>
            <person name="Boniface M.C."/>
            <person name="Brunel D."/>
            <person name="Catrice O."/>
            <person name="Chaidir N."/>
            <person name="Claudel C."/>
            <person name="Donnadieu C."/>
            <person name="Faraut T."/>
            <person name="Fievet G."/>
            <person name="Helmstetter N."/>
            <person name="King M."/>
            <person name="Knapp S.J."/>
            <person name="Lai Z."/>
            <person name="Le Paslier M.C."/>
            <person name="Lippi Y."/>
            <person name="Lorenzon L."/>
            <person name="Mandel J.R."/>
            <person name="Marage G."/>
            <person name="Marchand G."/>
            <person name="Marquand E."/>
            <person name="Bret-Mestries E."/>
            <person name="Morien E."/>
            <person name="Nambeesan S."/>
            <person name="Nguyen T."/>
            <person name="Pegot-Espagnet P."/>
            <person name="Pouilly N."/>
            <person name="Raftis F."/>
            <person name="Sallet E."/>
            <person name="Schiex T."/>
            <person name="Thomas J."/>
            <person name="Vandecasteele C."/>
            <person name="Vares D."/>
            <person name="Vear F."/>
            <person name="Vautrin S."/>
            <person name="Crespi M."/>
            <person name="Mangin B."/>
            <person name="Burke J.M."/>
            <person name="Salse J."/>
            <person name="Munos S."/>
            <person name="Vincourt P."/>
            <person name="Rieseberg L.H."/>
            <person name="Langlade N.B."/>
        </authorList>
    </citation>
    <scope>NUCLEOTIDE SEQUENCE [LARGE SCALE GENOMIC DNA]</scope>
    <source>
        <strain evidence="11">cv. SF193</strain>
        <tissue evidence="9">Leaves</tissue>
    </source>
</reference>
<reference evidence="9" key="3">
    <citation type="submission" date="2020-06" db="EMBL/GenBank/DDBJ databases">
        <title>Helianthus annuus Genome sequencing and assembly Release 2.</title>
        <authorList>
            <person name="Gouzy J."/>
            <person name="Langlade N."/>
            <person name="Munos S."/>
        </authorList>
    </citation>
    <scope>NUCLEOTIDE SEQUENCE</scope>
    <source>
        <tissue evidence="9">Leaves</tissue>
    </source>
</reference>
<dbReference type="SUPFAM" id="SSF52151">
    <property type="entry name" value="FabD/lysophospholipase-like"/>
    <property type="match status" value="1"/>
</dbReference>
<evidence type="ECO:0000313" key="11">
    <source>
        <dbReference type="Proteomes" id="UP000215914"/>
    </source>
</evidence>
<dbReference type="InterPro" id="IPR002641">
    <property type="entry name" value="PNPLA_dom"/>
</dbReference>
<comment type="domain">
    <text evidence="7">The nitrogen atoms of the two glycine residues in the GGXR motif define the oxyanion hole, and stabilize the oxyanion that forms during the nucleophilic attack by the catalytic serine during substrate cleavage.</text>
</comment>
<dbReference type="GO" id="GO:0016740">
    <property type="term" value="F:transferase activity"/>
    <property type="evidence" value="ECO:0007669"/>
    <property type="project" value="UniProtKB-KW"/>
</dbReference>
<gene>
    <name evidence="10" type="ORF">HannXRQ_Chr02g0038241</name>
    <name evidence="9" type="ORF">HanXRQr2_Chr02g0056241</name>
</gene>
<dbReference type="InterPro" id="IPR016035">
    <property type="entry name" value="Acyl_Trfase/lysoPLipase"/>
</dbReference>
<dbReference type="Pfam" id="PF01734">
    <property type="entry name" value="Patatin"/>
    <property type="match status" value="1"/>
</dbReference>
<evidence type="ECO:0000256" key="2">
    <source>
        <dbReference type="ARBA" id="ARBA00022801"/>
    </source>
</evidence>
<feature type="active site" description="Nucleophile" evidence="6">
    <location>
        <position position="67"/>
    </location>
</feature>
<dbReference type="Gramene" id="mRNA:HanXRQr2_Chr02g0056241">
    <property type="protein sequence ID" value="mRNA:HanXRQr2_Chr02g0056241"/>
    <property type="gene ID" value="HanXRQr2_Chr02g0056241"/>
</dbReference>
<dbReference type="GO" id="GO:0047372">
    <property type="term" value="F:monoacylglycerol lipase activity"/>
    <property type="evidence" value="ECO:0000318"/>
    <property type="project" value="GO_Central"/>
</dbReference>
<sequence>MSIKEDLRSPLQPPTYGNLITILSIDGGGVRGIIPGVILEFLEAELQELDGKDARLADYFDVIAGTSTGGIVTAMLTTPNEEGRPVFAAKNVKDFYRQHCPKIFSHDSSSNVHKEEHHRRHYHHRLIEKVVTPAVTAVTVTKNAINYIAGPKHTGKHLHRIIKDKVKERRLHEALTNVVITAFDVKSMQPVIFSSYEVKKNPDLDAKVSDICIGTSAAPVYLPAHKFQTKDSEGNLLREFNLIDGGVIANNPVLVAISEVTKEITSGSTDFFPIKPMEYGRLLVLSLGTGTSKCQEHDATVCSQWGVIQWLTAGGSHPLLDIFTQASGDIVDYHLSTVFQALHSEENYLRIQDDTLRGKLATLDCATEDNLENLEKVGRKLLKKQVSRVNLSTGIYEPYHHTTNEKALKKFAAILHEEKNVRNLRSPHTNKGGDNQVVSMEDETARLRRMSILSHHTLPNLHNLNTN</sequence>
<dbReference type="EMBL" id="MNCJ02000317">
    <property type="protein sequence ID" value="KAF5817711.1"/>
    <property type="molecule type" value="Genomic_DNA"/>
</dbReference>
<protein>
    <recommendedName>
        <fullName evidence="7">Patatin</fullName>
        <ecNumber evidence="7">3.1.1.-</ecNumber>
    </recommendedName>
</protein>
<name>A0A251VF32_HELAN</name>
<keyword evidence="11" id="KW-1185">Reference proteome</keyword>
<dbReference type="Gene3D" id="3.40.1090.10">
    <property type="entry name" value="Cytosolic phospholipase A2 catalytic domain"/>
    <property type="match status" value="1"/>
</dbReference>
<dbReference type="GO" id="GO:0016042">
    <property type="term" value="P:lipid catabolic process"/>
    <property type="evidence" value="ECO:0007669"/>
    <property type="project" value="UniProtKB-UniRule"/>
</dbReference>
<dbReference type="CDD" id="cd07214">
    <property type="entry name" value="Pat17_isozyme_like"/>
    <property type="match status" value="1"/>
</dbReference>
<feature type="short sequence motif" description="GXGXXG" evidence="6">
    <location>
        <begin position="27"/>
        <end position="32"/>
    </location>
</feature>
<dbReference type="PANTHER" id="PTHR32176">
    <property type="entry name" value="XYLOSE ISOMERASE"/>
    <property type="match status" value="1"/>
</dbReference>
<proteinExistence type="inferred from homology"/>
<evidence type="ECO:0000256" key="5">
    <source>
        <dbReference type="ARBA" id="ARBA00023098"/>
    </source>
</evidence>
<comment type="similarity">
    <text evidence="1 7">Belongs to the patatin family.</text>
</comment>
<keyword evidence="3" id="KW-0611">Plant defense</keyword>
<comment type="function">
    <text evidence="7">Lipolytic acyl hydrolase (LAH).</text>
</comment>
<dbReference type="Proteomes" id="UP000215914">
    <property type="component" value="Chromosome 2"/>
</dbReference>
<keyword evidence="5 6" id="KW-0443">Lipid metabolism</keyword>
<evidence type="ECO:0000259" key="8">
    <source>
        <dbReference type="PROSITE" id="PS51635"/>
    </source>
</evidence>
<evidence type="ECO:0000256" key="7">
    <source>
        <dbReference type="RuleBase" id="RU361262"/>
    </source>
</evidence>
<dbReference type="PROSITE" id="PS51635">
    <property type="entry name" value="PNPLA"/>
    <property type="match status" value="1"/>
</dbReference>
<dbReference type="InParanoid" id="A0A251VF32"/>
<accession>A0A251VF32</accession>
<dbReference type="OMA" id="EACNPES"/>
<feature type="short sequence motif" description="GXSXG" evidence="6">
    <location>
        <begin position="65"/>
        <end position="69"/>
    </location>
</feature>
<dbReference type="OrthoDB" id="194358at2759"/>